<organism evidence="2 3">
    <name type="scientific">Paracidovorax valerianellae</name>
    <dbReference type="NCBI Taxonomy" id="187868"/>
    <lineage>
        <taxon>Bacteria</taxon>
        <taxon>Pseudomonadati</taxon>
        <taxon>Pseudomonadota</taxon>
        <taxon>Betaproteobacteria</taxon>
        <taxon>Burkholderiales</taxon>
        <taxon>Comamonadaceae</taxon>
        <taxon>Paracidovorax</taxon>
    </lineage>
</organism>
<evidence type="ECO:0000313" key="2">
    <source>
        <dbReference type="EMBL" id="SDD88623.1"/>
    </source>
</evidence>
<sequence length="479" mass="51393">MTAPARSLGALAAALLLAGCASVAPDGLRGNVQALADGRTAGVAAPALPSTDPAAHEQADTAVAQWLDAPLSADAAVRIALLRNPGLQARLAALGVADAQRVQALTLPNPTLTLGRFRSGHERETERTLGMGLIDLVTLPWRTRWQGQQMEQATLDAAQDVVRLSFDTRRAWLRAVTAEQVATTQERMHEAAEAGAELARRMARVGNWSRLQQAREQALLADSAAQLARARLAAATEREQLSRLMGLWGAEARYTLPDRLPALPTVPEASEGIEARALRERLDVRAARLDLDRVADTEGFAGVAQWAGDIGLAYTRNTTTERDTGHADIKRGWEVELAVPLFDWGGAARSQARGRTLQSAAQLQDVALRARAEARTAWLGYRTAYDLARQQRDEVVPLRRFISEETTLRYNGMLASVWQLLAEARASSQAVADALQAQRDFWLAEADLQLALAGTSGGTAASLTGAATGRAANPPSQGH</sequence>
<keyword evidence="3" id="KW-1185">Reference proteome</keyword>
<accession>A0A1G6YF49</accession>
<dbReference type="PROSITE" id="PS51257">
    <property type="entry name" value="PROKAR_LIPOPROTEIN"/>
    <property type="match status" value="1"/>
</dbReference>
<dbReference type="Proteomes" id="UP000198781">
    <property type="component" value="Unassembled WGS sequence"/>
</dbReference>
<dbReference type="PANTHER" id="PTHR30203">
    <property type="entry name" value="OUTER MEMBRANE CATION EFFLUX PROTEIN"/>
    <property type="match status" value="1"/>
</dbReference>
<evidence type="ECO:0000313" key="3">
    <source>
        <dbReference type="Proteomes" id="UP000198781"/>
    </source>
</evidence>
<dbReference type="EMBL" id="FMZC01000010">
    <property type="protein sequence ID" value="SDD88623.1"/>
    <property type="molecule type" value="Genomic_DNA"/>
</dbReference>
<dbReference type="STRING" id="187868.SAMN05192589_11038"/>
<dbReference type="AlphaFoldDB" id="A0A1G6YF49"/>
<reference evidence="2 3" key="1">
    <citation type="submission" date="2016-10" db="EMBL/GenBank/DDBJ databases">
        <authorList>
            <person name="de Groot N.N."/>
        </authorList>
    </citation>
    <scope>NUCLEOTIDE SEQUENCE [LARGE SCALE GENOMIC DNA]</scope>
    <source>
        <strain evidence="2 3">DSM 16619</strain>
    </source>
</reference>
<dbReference type="GO" id="GO:0015562">
    <property type="term" value="F:efflux transmembrane transporter activity"/>
    <property type="evidence" value="ECO:0007669"/>
    <property type="project" value="InterPro"/>
</dbReference>
<dbReference type="OrthoDB" id="8554634at2"/>
<name>A0A1G6YF49_9BURK</name>
<protein>
    <submittedName>
        <fullName evidence="2">Outer membrane protein TolC</fullName>
    </submittedName>
</protein>
<dbReference type="PANTHER" id="PTHR30203:SF24">
    <property type="entry name" value="BLR4935 PROTEIN"/>
    <property type="match status" value="1"/>
</dbReference>
<feature type="signal peptide" evidence="1">
    <location>
        <begin position="1"/>
        <end position="23"/>
    </location>
</feature>
<gene>
    <name evidence="2" type="ORF">SAMN05192589_11038</name>
</gene>
<feature type="chain" id="PRO_5011758227" evidence="1">
    <location>
        <begin position="24"/>
        <end position="479"/>
    </location>
</feature>
<evidence type="ECO:0000256" key="1">
    <source>
        <dbReference type="SAM" id="SignalP"/>
    </source>
</evidence>
<dbReference type="SUPFAM" id="SSF56954">
    <property type="entry name" value="Outer membrane efflux proteins (OEP)"/>
    <property type="match status" value="1"/>
</dbReference>
<dbReference type="RefSeq" id="WP_092744656.1">
    <property type="nucleotide sequence ID" value="NZ_FMZC01000010.1"/>
</dbReference>
<proteinExistence type="predicted"/>
<dbReference type="Gene3D" id="1.20.1600.10">
    <property type="entry name" value="Outer membrane efflux proteins (OEP)"/>
    <property type="match status" value="1"/>
</dbReference>
<dbReference type="InterPro" id="IPR010131">
    <property type="entry name" value="MdtP/NodT-like"/>
</dbReference>
<keyword evidence="1" id="KW-0732">Signal</keyword>